<dbReference type="SUPFAM" id="SSF52833">
    <property type="entry name" value="Thioredoxin-like"/>
    <property type="match status" value="1"/>
</dbReference>
<dbReference type="NCBIfam" id="TIGR02200">
    <property type="entry name" value="GlrX_actino"/>
    <property type="match status" value="1"/>
</dbReference>
<sequence length="90" mass="9902">MLDSTLETPKTGEKIKMYATNWCGDCRMAKRWFDAHGIAYDYINIEEDDAAAEFVVKVNGGARSVPTIIFPDGSVLVEPSARELAAKFAS</sequence>
<dbReference type="PANTHER" id="PTHR34386">
    <property type="entry name" value="GLUTAREDOXIN"/>
    <property type="match status" value="1"/>
</dbReference>
<organism evidence="2 3">
    <name type="scientific">Reticulibacter mediterranei</name>
    <dbReference type="NCBI Taxonomy" id="2778369"/>
    <lineage>
        <taxon>Bacteria</taxon>
        <taxon>Bacillati</taxon>
        <taxon>Chloroflexota</taxon>
        <taxon>Ktedonobacteria</taxon>
        <taxon>Ktedonobacterales</taxon>
        <taxon>Reticulibacteraceae</taxon>
        <taxon>Reticulibacter</taxon>
    </lineage>
</organism>
<dbReference type="Pfam" id="PF00462">
    <property type="entry name" value="Glutaredoxin"/>
    <property type="match status" value="1"/>
</dbReference>
<evidence type="ECO:0000313" key="3">
    <source>
        <dbReference type="Proteomes" id="UP000597444"/>
    </source>
</evidence>
<dbReference type="GO" id="GO:0009055">
    <property type="term" value="F:electron transfer activity"/>
    <property type="evidence" value="ECO:0007669"/>
    <property type="project" value="TreeGrafter"/>
</dbReference>
<dbReference type="PANTHER" id="PTHR34386:SF1">
    <property type="entry name" value="GLUTAREDOXIN-LIKE PROTEIN NRDH"/>
    <property type="match status" value="1"/>
</dbReference>
<dbReference type="Gene3D" id="3.40.30.10">
    <property type="entry name" value="Glutaredoxin"/>
    <property type="match status" value="1"/>
</dbReference>
<proteinExistence type="predicted"/>
<dbReference type="GO" id="GO:0045454">
    <property type="term" value="P:cell redox homeostasis"/>
    <property type="evidence" value="ECO:0007669"/>
    <property type="project" value="TreeGrafter"/>
</dbReference>
<protein>
    <submittedName>
        <fullName evidence="2">NrdH-redoxin</fullName>
    </submittedName>
</protein>
<dbReference type="InterPro" id="IPR011915">
    <property type="entry name" value="GlrX_actino"/>
</dbReference>
<dbReference type="Proteomes" id="UP000597444">
    <property type="component" value="Unassembled WGS sequence"/>
</dbReference>
<keyword evidence="3" id="KW-1185">Reference proteome</keyword>
<evidence type="ECO:0000313" key="2">
    <source>
        <dbReference type="EMBL" id="GHO96139.1"/>
    </source>
</evidence>
<dbReference type="InterPro" id="IPR002109">
    <property type="entry name" value="Glutaredoxin"/>
</dbReference>
<dbReference type="PROSITE" id="PS51354">
    <property type="entry name" value="GLUTAREDOXIN_2"/>
    <property type="match status" value="1"/>
</dbReference>
<comment type="caution">
    <text evidence="2">The sequence shown here is derived from an EMBL/GenBank/DDBJ whole genome shotgun (WGS) entry which is preliminary data.</text>
</comment>
<dbReference type="CDD" id="cd02976">
    <property type="entry name" value="NrdH"/>
    <property type="match status" value="1"/>
</dbReference>
<dbReference type="InterPro" id="IPR051548">
    <property type="entry name" value="Grx-like_ET"/>
</dbReference>
<reference evidence="2" key="1">
    <citation type="submission" date="2020-10" db="EMBL/GenBank/DDBJ databases">
        <title>Taxonomic study of unclassified bacteria belonging to the class Ktedonobacteria.</title>
        <authorList>
            <person name="Yabe S."/>
            <person name="Wang C.M."/>
            <person name="Zheng Y."/>
            <person name="Sakai Y."/>
            <person name="Cavaletti L."/>
            <person name="Monciardini P."/>
            <person name="Donadio S."/>
        </authorList>
    </citation>
    <scope>NUCLEOTIDE SEQUENCE</scope>
    <source>
        <strain evidence="2">ID150040</strain>
    </source>
</reference>
<dbReference type="RefSeq" id="WP_236065025.1">
    <property type="nucleotide sequence ID" value="NZ_BNJK01000001.1"/>
</dbReference>
<gene>
    <name evidence="2" type="ORF">KSF_061870</name>
</gene>
<dbReference type="InterPro" id="IPR036249">
    <property type="entry name" value="Thioredoxin-like_sf"/>
</dbReference>
<feature type="domain" description="Glutaredoxin" evidence="1">
    <location>
        <begin position="15"/>
        <end position="70"/>
    </location>
</feature>
<name>A0A8J3IQL9_9CHLR</name>
<dbReference type="AlphaFoldDB" id="A0A8J3IQL9"/>
<accession>A0A8J3IQL9</accession>
<dbReference type="EMBL" id="BNJK01000001">
    <property type="protein sequence ID" value="GHO96139.1"/>
    <property type="molecule type" value="Genomic_DNA"/>
</dbReference>
<evidence type="ECO:0000259" key="1">
    <source>
        <dbReference type="Pfam" id="PF00462"/>
    </source>
</evidence>